<evidence type="ECO:0000313" key="4">
    <source>
        <dbReference type="EMBL" id="QTQ14000.1"/>
    </source>
</evidence>
<feature type="signal peptide" evidence="3">
    <location>
        <begin position="1"/>
        <end position="20"/>
    </location>
</feature>
<dbReference type="Pfam" id="PF01547">
    <property type="entry name" value="SBP_bac_1"/>
    <property type="match status" value="1"/>
</dbReference>
<dbReference type="Gene3D" id="3.40.190.10">
    <property type="entry name" value="Periplasmic binding protein-like II"/>
    <property type="match status" value="1"/>
</dbReference>
<proteinExistence type="inferred from homology"/>
<dbReference type="Proteomes" id="UP000671908">
    <property type="component" value="Chromosome"/>
</dbReference>
<protein>
    <submittedName>
        <fullName evidence="4">Sugar ABC transporter substrate-binding protein</fullName>
    </submittedName>
</protein>
<feature type="chain" id="PRO_5038067516" evidence="3">
    <location>
        <begin position="21"/>
        <end position="421"/>
    </location>
</feature>
<evidence type="ECO:0000256" key="2">
    <source>
        <dbReference type="ARBA" id="ARBA00008520"/>
    </source>
</evidence>
<dbReference type="GO" id="GO:0042597">
    <property type="term" value="C:periplasmic space"/>
    <property type="evidence" value="ECO:0007669"/>
    <property type="project" value="UniProtKB-SubCell"/>
</dbReference>
<reference evidence="4 5" key="1">
    <citation type="journal article" date="2021" name="Microbiol. Resour. Announc.">
        <title>Complete Genome Sequences of Three Human Oral Treponema parvum Isolates.</title>
        <authorList>
            <person name="Zeng H."/>
            <person name="Watt R.M."/>
        </authorList>
    </citation>
    <scope>NUCLEOTIDE SEQUENCE [LARGE SCALE GENOMIC DNA]</scope>
    <source>
        <strain evidence="4 5">ATCC 700770</strain>
    </source>
</reference>
<dbReference type="AlphaFoldDB" id="A0A975F3F7"/>
<dbReference type="InterPro" id="IPR050490">
    <property type="entry name" value="Bact_solute-bd_prot1"/>
</dbReference>
<dbReference type="SUPFAM" id="SSF53850">
    <property type="entry name" value="Periplasmic binding protein-like II"/>
    <property type="match status" value="1"/>
</dbReference>
<name>A0A975F3F7_9SPIR</name>
<organism evidence="4 5">
    <name type="scientific">Treponema parvum</name>
    <dbReference type="NCBI Taxonomy" id="138851"/>
    <lineage>
        <taxon>Bacteria</taxon>
        <taxon>Pseudomonadati</taxon>
        <taxon>Spirochaetota</taxon>
        <taxon>Spirochaetia</taxon>
        <taxon>Spirochaetales</taxon>
        <taxon>Treponemataceae</taxon>
        <taxon>Treponema</taxon>
    </lineage>
</organism>
<comment type="similarity">
    <text evidence="2">Belongs to the bacterial solute-binding protein 1 family.</text>
</comment>
<dbReference type="EMBL" id="CP054142">
    <property type="protein sequence ID" value="QTQ14000.1"/>
    <property type="molecule type" value="Genomic_DNA"/>
</dbReference>
<dbReference type="KEGG" id="tpav:HRQ91_05770"/>
<dbReference type="RefSeq" id="WP_210120668.1">
    <property type="nucleotide sequence ID" value="NZ_CP054142.1"/>
</dbReference>
<gene>
    <name evidence="4" type="ORF">HRQ91_05770</name>
</gene>
<evidence type="ECO:0000256" key="1">
    <source>
        <dbReference type="ARBA" id="ARBA00004418"/>
    </source>
</evidence>
<comment type="subcellular location">
    <subcellularLocation>
        <location evidence="1">Periplasm</location>
    </subcellularLocation>
</comment>
<dbReference type="InterPro" id="IPR006059">
    <property type="entry name" value="SBP"/>
</dbReference>
<evidence type="ECO:0000256" key="3">
    <source>
        <dbReference type="SAM" id="SignalP"/>
    </source>
</evidence>
<dbReference type="CDD" id="cd13585">
    <property type="entry name" value="PBP2_TMBP_like"/>
    <property type="match status" value="1"/>
</dbReference>
<accession>A0A975F3F7</accession>
<keyword evidence="5" id="KW-1185">Reference proteome</keyword>
<sequence length="421" mass="47339">MKRFMLLGALAALSIMPVCAKGESEAKTGNGPVTIHHWYWVPNADNENYSKLIAEFNATHPNIKVEWENVPQKDVRTKFITAYQVGEGPDTFGMSENWVAEFAAMNMLEPLDSYISKWPGKNDIFDKVWPSSKIQNVQYGMPWKLLVTYMYYRKDWFKEEGLSVPQNMDEFVKVAKALTGKYKDESGQILDRYGFGLRGGRGNAQCYYIWVQSYGAKLYDDKGNVAFNTPLAVEATQKYLDLYQKEKVTPPSAVGDGFSEVVGAFKSGRTAMLHHHIGTYVEITQALGDKVGVMLFPAGPTGYRWSEGSVINHGISSISKNKEAAFTFISWMSEKWAVEFQSRYLGSVPITKSVADLPYFRDNPFYAKSNESVKYVGPWPKTINWASVIDSTTVKLLQQALMGQITAQQMVESISAELAKK</sequence>
<dbReference type="PANTHER" id="PTHR43649">
    <property type="entry name" value="ARABINOSE-BINDING PROTEIN-RELATED"/>
    <property type="match status" value="1"/>
</dbReference>
<keyword evidence="3" id="KW-0732">Signal</keyword>
<evidence type="ECO:0000313" key="5">
    <source>
        <dbReference type="Proteomes" id="UP000671908"/>
    </source>
</evidence>
<dbReference type="PANTHER" id="PTHR43649:SF12">
    <property type="entry name" value="DIACETYLCHITOBIOSE BINDING PROTEIN DASA"/>
    <property type="match status" value="1"/>
</dbReference>